<dbReference type="RefSeq" id="WP_065079782.1">
    <property type="nucleotide sequence ID" value="NZ_LROS01000075.1"/>
</dbReference>
<sequence>MKTTHITCICCLAGSLFLSSSVFAAGLNNEKIGVNPIPISIQEKSINNTSNGPILGAPSQKTWIFEANQNDTYKLRFSYAQPWGKNVSPAKTVEYTIQVSDGNKNDTIVNLKPGAINKVTKGQKFNISLEENILTGYSWSYNTDSKAINLIEQDNCGQSYEEYRYFQLNPNNTIK</sequence>
<evidence type="ECO:0000313" key="5">
    <source>
        <dbReference type="EMBL" id="OBR90148.1"/>
    </source>
</evidence>
<evidence type="ECO:0000256" key="2">
    <source>
        <dbReference type="ARBA" id="ARBA00022704"/>
    </source>
</evidence>
<dbReference type="InterPro" id="IPR018990">
    <property type="entry name" value="Prot_inh_I42_chagasin"/>
</dbReference>
<dbReference type="Gene3D" id="2.60.40.2020">
    <property type="match status" value="2"/>
</dbReference>
<dbReference type="InterPro" id="IPR036331">
    <property type="entry name" value="Chagasin-like_sf"/>
</dbReference>
<gene>
    <name evidence="5" type="ORF">CLRAG_37550</name>
</gene>
<protein>
    <submittedName>
        <fullName evidence="5">Chagasin family peptidase inhibitor I42</fullName>
    </submittedName>
</protein>
<dbReference type="EMBL" id="LROS01000075">
    <property type="protein sequence ID" value="OBR90148.1"/>
    <property type="molecule type" value="Genomic_DNA"/>
</dbReference>
<dbReference type="SUPFAM" id="SSF141066">
    <property type="entry name" value="ICP-like"/>
    <property type="match status" value="2"/>
</dbReference>
<proteinExistence type="predicted"/>
<dbReference type="Proteomes" id="UP000093954">
    <property type="component" value="Unassembled WGS sequence"/>
</dbReference>
<keyword evidence="1" id="KW-0646">Protease inhibitor</keyword>
<organism evidence="5 6">
    <name type="scientific">Clostridium ragsdalei P11</name>
    <dbReference type="NCBI Taxonomy" id="1353534"/>
    <lineage>
        <taxon>Bacteria</taxon>
        <taxon>Bacillati</taxon>
        <taxon>Bacillota</taxon>
        <taxon>Clostridia</taxon>
        <taxon>Eubacteriales</taxon>
        <taxon>Clostridiaceae</taxon>
        <taxon>Clostridium</taxon>
    </lineage>
</organism>
<comment type="caution">
    <text evidence="5">The sequence shown here is derived from an EMBL/GenBank/DDBJ whole genome shotgun (WGS) entry which is preliminary data.</text>
</comment>
<name>A0A1A6AJF7_9CLOT</name>
<dbReference type="AlphaFoldDB" id="A0A1A6AJF7"/>
<reference evidence="5 6" key="1">
    <citation type="journal article" date="2012" name="Front. Microbiol.">
        <title>Draft Genome Sequence of the Virulent Strain 01-B526 of the Fish Pathogen Aeromonas salmonicida.</title>
        <authorList>
            <person name="Charette S.J."/>
            <person name="Brochu F."/>
            <person name="Boyle B."/>
            <person name="Filion G."/>
            <person name="Tanaka K.H."/>
            <person name="Derome N."/>
        </authorList>
    </citation>
    <scope>NUCLEOTIDE SEQUENCE [LARGE SCALE GENOMIC DNA]</scope>
    <source>
        <strain evidence="5 6">P11</strain>
    </source>
</reference>
<accession>A0A1A6AJF7</accession>
<evidence type="ECO:0000256" key="1">
    <source>
        <dbReference type="ARBA" id="ARBA00022690"/>
    </source>
</evidence>
<feature type="domain" description="Proteinase inhibitor I42 chagasin" evidence="4">
    <location>
        <begin position="45"/>
        <end position="97"/>
    </location>
</feature>
<dbReference type="GO" id="GO:0004869">
    <property type="term" value="F:cysteine-type endopeptidase inhibitor activity"/>
    <property type="evidence" value="ECO:0007669"/>
    <property type="project" value="UniProtKB-KW"/>
</dbReference>
<evidence type="ECO:0000256" key="3">
    <source>
        <dbReference type="SAM" id="SignalP"/>
    </source>
</evidence>
<feature type="chain" id="PRO_5008342462" evidence="3">
    <location>
        <begin position="25"/>
        <end position="175"/>
    </location>
</feature>
<feature type="signal peptide" evidence="3">
    <location>
        <begin position="1"/>
        <end position="24"/>
    </location>
</feature>
<dbReference type="PATRIC" id="fig|1353534.3.peg.3819"/>
<evidence type="ECO:0000259" key="4">
    <source>
        <dbReference type="Pfam" id="PF09394"/>
    </source>
</evidence>
<keyword evidence="3" id="KW-0732">Signal</keyword>
<evidence type="ECO:0000313" key="6">
    <source>
        <dbReference type="Proteomes" id="UP000093954"/>
    </source>
</evidence>
<keyword evidence="2" id="KW-0789">Thiol protease inhibitor</keyword>
<dbReference type="Pfam" id="PF09394">
    <property type="entry name" value="Inhibitor_I42"/>
    <property type="match status" value="1"/>
</dbReference>
<keyword evidence="6" id="KW-1185">Reference proteome</keyword>